<name>A0ACB9LMW1_9MYRT</name>
<evidence type="ECO:0000313" key="1">
    <source>
        <dbReference type="EMBL" id="KAI4312494.1"/>
    </source>
</evidence>
<sequence length="102" mass="10869">MAKSANKVVAVVVVMVMVSAIGTDAQLFGDCRVSIDEIRTCEPAVTRGSRKDPTNACCSVLRMADLPCLCGYKTSPLIPSTVDIRLAMELPSKCSLTLPPHC</sequence>
<gene>
    <name evidence="1" type="ORF">MLD38_037301</name>
</gene>
<reference evidence="2" key="1">
    <citation type="journal article" date="2023" name="Front. Plant Sci.">
        <title>Chromosomal-level genome assembly of Melastoma candidum provides insights into trichome evolution.</title>
        <authorList>
            <person name="Zhong Y."/>
            <person name="Wu W."/>
            <person name="Sun C."/>
            <person name="Zou P."/>
            <person name="Liu Y."/>
            <person name="Dai S."/>
            <person name="Zhou R."/>
        </authorList>
    </citation>
    <scope>NUCLEOTIDE SEQUENCE [LARGE SCALE GENOMIC DNA]</scope>
</reference>
<keyword evidence="2" id="KW-1185">Reference proteome</keyword>
<proteinExistence type="predicted"/>
<dbReference type="Proteomes" id="UP001057402">
    <property type="component" value="Chromosome 11"/>
</dbReference>
<accession>A0ACB9LMW1</accession>
<evidence type="ECO:0000313" key="2">
    <source>
        <dbReference type="Proteomes" id="UP001057402"/>
    </source>
</evidence>
<protein>
    <submittedName>
        <fullName evidence="1">Uncharacterized protein</fullName>
    </submittedName>
</protein>
<organism evidence="1 2">
    <name type="scientific">Melastoma candidum</name>
    <dbReference type="NCBI Taxonomy" id="119954"/>
    <lineage>
        <taxon>Eukaryota</taxon>
        <taxon>Viridiplantae</taxon>
        <taxon>Streptophyta</taxon>
        <taxon>Embryophyta</taxon>
        <taxon>Tracheophyta</taxon>
        <taxon>Spermatophyta</taxon>
        <taxon>Magnoliopsida</taxon>
        <taxon>eudicotyledons</taxon>
        <taxon>Gunneridae</taxon>
        <taxon>Pentapetalae</taxon>
        <taxon>rosids</taxon>
        <taxon>malvids</taxon>
        <taxon>Myrtales</taxon>
        <taxon>Melastomataceae</taxon>
        <taxon>Melastomatoideae</taxon>
        <taxon>Melastomateae</taxon>
        <taxon>Melastoma</taxon>
    </lineage>
</organism>
<comment type="caution">
    <text evidence="1">The sequence shown here is derived from an EMBL/GenBank/DDBJ whole genome shotgun (WGS) entry which is preliminary data.</text>
</comment>
<dbReference type="EMBL" id="CM042890">
    <property type="protein sequence ID" value="KAI4312494.1"/>
    <property type="molecule type" value="Genomic_DNA"/>
</dbReference>